<dbReference type="GeneID" id="36529927"/>
<proteinExistence type="predicted"/>
<organism evidence="1 2">
    <name type="scientific">Aspergillus novofumigatus (strain IBT 16806)</name>
    <dbReference type="NCBI Taxonomy" id="1392255"/>
    <lineage>
        <taxon>Eukaryota</taxon>
        <taxon>Fungi</taxon>
        <taxon>Dikarya</taxon>
        <taxon>Ascomycota</taxon>
        <taxon>Pezizomycotina</taxon>
        <taxon>Eurotiomycetes</taxon>
        <taxon>Eurotiomycetidae</taxon>
        <taxon>Eurotiales</taxon>
        <taxon>Aspergillaceae</taxon>
        <taxon>Aspergillus</taxon>
        <taxon>Aspergillus subgen. Fumigati</taxon>
    </lineage>
</organism>
<dbReference type="Proteomes" id="UP000234474">
    <property type="component" value="Unassembled WGS sequence"/>
</dbReference>
<protein>
    <submittedName>
        <fullName evidence="1">Uncharacterized protein</fullName>
    </submittedName>
</protein>
<gene>
    <name evidence="1" type="ORF">P174DRAFT_37495</name>
</gene>
<sequence>MVCLFLNIHSDSSCHPMHGSPLALSFSILRQGEHQQFHTEELSQDLNRLWTRHEAMRSSQIGSSFGNIRSLASEQERYSHQRLCYGYCMVWLLLLLRKRYLPT</sequence>
<evidence type="ECO:0000313" key="2">
    <source>
        <dbReference type="Proteomes" id="UP000234474"/>
    </source>
</evidence>
<keyword evidence="2" id="KW-1185">Reference proteome</keyword>
<reference evidence="2" key="1">
    <citation type="journal article" date="2018" name="Proc. Natl. Acad. Sci. U.S.A.">
        <title>Linking secondary metabolites to gene clusters through genome sequencing of six diverse Aspergillus species.</title>
        <authorList>
            <person name="Kaerboelling I."/>
            <person name="Vesth T.C."/>
            <person name="Frisvad J.C."/>
            <person name="Nybo J.L."/>
            <person name="Theobald S."/>
            <person name="Kuo A."/>
            <person name="Bowyer P."/>
            <person name="Matsuda Y."/>
            <person name="Mondo S."/>
            <person name="Lyhne E.K."/>
            <person name="Kogle M.E."/>
            <person name="Clum A."/>
            <person name="Lipzen A."/>
            <person name="Salamov A."/>
            <person name="Ngan C.Y."/>
            <person name="Daum C."/>
            <person name="Chiniquy J."/>
            <person name="Barry K."/>
            <person name="LaButti K."/>
            <person name="Haridas S."/>
            <person name="Simmons B.A."/>
            <person name="Magnuson J.K."/>
            <person name="Mortensen U.H."/>
            <person name="Larsen T.O."/>
            <person name="Grigoriev I.V."/>
            <person name="Baker S.E."/>
            <person name="Andersen M.R."/>
        </authorList>
    </citation>
    <scope>NUCLEOTIDE SEQUENCE [LARGE SCALE GENOMIC DNA]</scope>
    <source>
        <strain evidence="2">IBT 16806</strain>
    </source>
</reference>
<dbReference type="AlphaFoldDB" id="A0A2I1CN56"/>
<comment type="caution">
    <text evidence="1">The sequence shown here is derived from an EMBL/GenBank/DDBJ whole genome shotgun (WGS) entry which is preliminary data.</text>
</comment>
<dbReference type="EMBL" id="MSZS01000001">
    <property type="protein sequence ID" value="PKX99060.1"/>
    <property type="molecule type" value="Genomic_DNA"/>
</dbReference>
<dbReference type="RefSeq" id="XP_024687655.1">
    <property type="nucleotide sequence ID" value="XM_024822601.1"/>
</dbReference>
<evidence type="ECO:0000313" key="1">
    <source>
        <dbReference type="EMBL" id="PKX99060.1"/>
    </source>
</evidence>
<accession>A0A2I1CN56</accession>
<name>A0A2I1CN56_ASPN1</name>
<dbReference type="VEuPathDB" id="FungiDB:P174DRAFT_37495"/>